<organism evidence="2 3">
    <name type="scientific">Crenichthys baileyi</name>
    <name type="common">White River springfish</name>
    <dbReference type="NCBI Taxonomy" id="28760"/>
    <lineage>
        <taxon>Eukaryota</taxon>
        <taxon>Metazoa</taxon>
        <taxon>Chordata</taxon>
        <taxon>Craniata</taxon>
        <taxon>Vertebrata</taxon>
        <taxon>Euteleostomi</taxon>
        <taxon>Actinopterygii</taxon>
        <taxon>Neopterygii</taxon>
        <taxon>Teleostei</taxon>
        <taxon>Neoteleostei</taxon>
        <taxon>Acanthomorphata</taxon>
        <taxon>Ovalentaria</taxon>
        <taxon>Atherinomorphae</taxon>
        <taxon>Cyprinodontiformes</taxon>
        <taxon>Goodeidae</taxon>
        <taxon>Crenichthys</taxon>
    </lineage>
</organism>
<reference evidence="2 3" key="1">
    <citation type="submission" date="2021-06" db="EMBL/GenBank/DDBJ databases">
        <authorList>
            <person name="Palmer J.M."/>
        </authorList>
    </citation>
    <scope>NUCLEOTIDE SEQUENCE [LARGE SCALE GENOMIC DNA]</scope>
    <source>
        <strain evidence="2 3">MEX-2019</strain>
        <tissue evidence="2">Muscle</tissue>
    </source>
</reference>
<dbReference type="EMBL" id="JAHHUM010001797">
    <property type="protein sequence ID" value="KAK5608600.1"/>
    <property type="molecule type" value="Genomic_DNA"/>
</dbReference>
<dbReference type="AlphaFoldDB" id="A0AAV9RI02"/>
<gene>
    <name evidence="2" type="ORF">CRENBAI_023234</name>
</gene>
<feature type="compositionally biased region" description="Polar residues" evidence="1">
    <location>
        <begin position="1"/>
        <end position="32"/>
    </location>
</feature>
<feature type="compositionally biased region" description="Pro residues" evidence="1">
    <location>
        <begin position="39"/>
        <end position="50"/>
    </location>
</feature>
<comment type="caution">
    <text evidence="2">The sequence shown here is derived from an EMBL/GenBank/DDBJ whole genome shotgun (WGS) entry which is preliminary data.</text>
</comment>
<sequence>MSVSAGAANQKSYAQVVESSCSNPSKLQSEQGSGWGGRPPRPMTPSPTSIPDPKRPHHPGGPRRRGRLDYQGRVPSHSGEEYSPDVLARRAGYKATMAELYRQGLKPALLFPRAPGFA</sequence>
<protein>
    <submittedName>
        <fullName evidence="2">Uncharacterized protein</fullName>
    </submittedName>
</protein>
<accession>A0AAV9RI02</accession>
<evidence type="ECO:0000313" key="2">
    <source>
        <dbReference type="EMBL" id="KAK5608600.1"/>
    </source>
</evidence>
<feature type="compositionally biased region" description="Basic residues" evidence="1">
    <location>
        <begin position="55"/>
        <end position="66"/>
    </location>
</feature>
<evidence type="ECO:0000313" key="3">
    <source>
        <dbReference type="Proteomes" id="UP001311232"/>
    </source>
</evidence>
<keyword evidence="3" id="KW-1185">Reference proteome</keyword>
<feature type="region of interest" description="Disordered" evidence="1">
    <location>
        <begin position="1"/>
        <end position="83"/>
    </location>
</feature>
<proteinExistence type="predicted"/>
<dbReference type="Proteomes" id="UP001311232">
    <property type="component" value="Unassembled WGS sequence"/>
</dbReference>
<evidence type="ECO:0000256" key="1">
    <source>
        <dbReference type="SAM" id="MobiDB-lite"/>
    </source>
</evidence>
<name>A0AAV9RI02_9TELE</name>